<protein>
    <submittedName>
        <fullName evidence="3">ATP-binding protein</fullName>
    </submittedName>
</protein>
<accession>A0ABV8PU12</accession>
<dbReference type="RefSeq" id="WP_379012964.1">
    <property type="nucleotide sequence ID" value="NZ_JBHSDC010000007.1"/>
</dbReference>
<gene>
    <name evidence="3" type="ORF">ACFOW1_06230</name>
</gene>
<evidence type="ECO:0000259" key="2">
    <source>
        <dbReference type="Pfam" id="PF01935"/>
    </source>
</evidence>
<reference evidence="4" key="1">
    <citation type="journal article" date="2019" name="Int. J. Syst. Evol. Microbiol.">
        <title>The Global Catalogue of Microorganisms (GCM) 10K type strain sequencing project: providing services to taxonomists for standard genome sequencing and annotation.</title>
        <authorList>
            <consortium name="The Broad Institute Genomics Platform"/>
            <consortium name="The Broad Institute Genome Sequencing Center for Infectious Disease"/>
            <person name="Wu L."/>
            <person name="Ma J."/>
        </authorList>
    </citation>
    <scope>NUCLEOTIDE SEQUENCE [LARGE SCALE GENOMIC DNA]</scope>
    <source>
        <strain evidence="4">CECT 8010</strain>
    </source>
</reference>
<name>A0ABV8PU12_9BACT</name>
<keyword evidence="4" id="KW-1185">Reference proteome</keyword>
<feature type="region of interest" description="Disordered" evidence="1">
    <location>
        <begin position="1265"/>
        <end position="1339"/>
    </location>
</feature>
<proteinExistence type="predicted"/>
<organism evidence="3 4">
    <name type="scientific">Parasediminibacterium paludis</name>
    <dbReference type="NCBI Taxonomy" id="908966"/>
    <lineage>
        <taxon>Bacteria</taxon>
        <taxon>Pseudomonadati</taxon>
        <taxon>Bacteroidota</taxon>
        <taxon>Chitinophagia</taxon>
        <taxon>Chitinophagales</taxon>
        <taxon>Chitinophagaceae</taxon>
        <taxon>Parasediminibacterium</taxon>
    </lineage>
</organism>
<keyword evidence="3" id="KW-0547">Nucleotide-binding</keyword>
<feature type="domain" description="Helicase HerA central" evidence="2">
    <location>
        <begin position="1353"/>
        <end position="1575"/>
    </location>
</feature>
<dbReference type="InterPro" id="IPR051162">
    <property type="entry name" value="T4SS_component"/>
</dbReference>
<sequence>MVTITQEIYFEEIAQAVFNDLKAKLLNKQRNHCLRVDYLPKDVMHFACEKINTDADLKSKEVEAYVLTDKKTEPFEVESGRLIELRNRLDFGVLVVFIPQGFKGAAEDSYDIHTFESYDLAGVLAQHRNVIIHSFSDEQQAIVKAVMETSVARKQRIENQLRYLLALKNDECTWETAGGYLHYLNLIPDLKLKEEDVQARLLRNGECVEQLSDTDKTIFLAIEAMVNKGLDPSHGDVKKHLLDFFRNQNQVKVREWTEKILTDKDWLKKISFDKWRFKDLAGDQIELFLEPFRDKAGNPLSTTGLAVEGDNLLATTNTKLKVKWKTNPRKTPKVSQFVIILEREEQSDASNELHRKTAKGTAEQANFPFNDVDLEPGEEWLVQIRVVALDENKAKIAEDISEPFYLRGEESDTTTGETKRFNRIRNVAEATFKATYRFKRAIEIESQGLESGRILMYRIKTNPRETYQIPLNDLLYDFEKKILNDPFSCGVYEVDIRNRGFIEQSDFKAGKISLSIFKTEFNEFLQARRELFHAITSADASSVIETLDLRVFQNYIIDYGKAYKKLTDSIANTINDSPDAEVNNLLTNTHLLNRLDTIHIKLGTADEPEEMILMAPTHPLKMLWLLQYQLMLFDWSAKLLDLDESEYSKAVDIEGFEKILPLNIPNALAFEQNGFYVNTDVLDLFWSIFPKSTTTDIRKVVALISKALGYKNDLGNISSVSPSQIADRLWRYLRHHPYIKTLKLNVLNPGDGQLFLNTIRELQKMDEFKNLRYDITFYGTLGYELMGSAFDDLMKDESLIEGSRPDIDDELLEPSHNPLFPKLFFSKVKVNPTKWTDIVFREANVTVIIDQFVTKSTARPVGNVPGSYFLHSLLAEYRSEFNVMEDAVTWSRKVVPSPTAEISEDVETASLIYNIGKNVLGLSCSYYEWGKSIDYVPTIQLELNKQDRHILSEIHKRSDWVFTIDRNFGIEYFDNPEDANPNLKSYLIDYTPEFMDGVGHRLIVSTGWLAEIEKLVEDGLKKINIPTSSFRAEKVLDIIKSVSGKLALKLINNPNNAREIIGLAITRLALEKDGLLQNGILIPVDTHIDMFAQSKRRNSDEEISVKRSDLILVTAKNGKLNINLIEVKFRSGEGSITESMALKEEIVKKNENSEKAFRTKFISDDENPKIDVHLTNKSLSTLIGFYLERAIRHNLCEDSAELKTLVESINTGDFEFEFEKSGYIIHWAGITKPVDNYKGNAVYELGNKKICELLEIRETEIEDTSINKNLDNDENSEGSIPVPNPDEPKTPTLIGTVKNEPKDEQEQEQVIPNQEKKEELKVEQPVKENPTTTKPRIVLGSNVDNGKDVVFDPITMTPKKLANQHLLIVGKSGAGKSQTTSSVLYELSKQEIPFLILDFQGEYISSVLTNSKDESFAEATKAMALDPSFGMDINPLELSVDGNTGQKIGYMSNVYQVSSILKQIFGLGDIQHPVLKDAIKRAYQEKGFSVTDRSTWNNEPPQFQDIWSILEFMEQNEGTNVRNLKYRIEPLFENNIFVSGEGSVSINDILSKNSIIDLSKLHTPELMKSVARFVLQAVYNRMLADGPSKSIKLYVVIDEAHKLSYDQTLTDLIREARKYGVGFILASQSVRDFATVVFENMGTKIALQLEGEDAKFMADNFGATDKLSKEAVLSMLPSQKPLRALIRNNHFEPFAQVDIKPFYEK</sequence>
<dbReference type="SUPFAM" id="SSF52540">
    <property type="entry name" value="P-loop containing nucleoside triphosphate hydrolases"/>
    <property type="match status" value="1"/>
</dbReference>
<dbReference type="PANTHER" id="PTHR30121">
    <property type="entry name" value="UNCHARACTERIZED PROTEIN YJGR-RELATED"/>
    <property type="match status" value="1"/>
</dbReference>
<evidence type="ECO:0000313" key="3">
    <source>
        <dbReference type="EMBL" id="MFC4231477.1"/>
    </source>
</evidence>
<dbReference type="InterPro" id="IPR027417">
    <property type="entry name" value="P-loop_NTPase"/>
</dbReference>
<dbReference type="CDD" id="cd01127">
    <property type="entry name" value="TrwB_TraG_TraD_VirD4"/>
    <property type="match status" value="1"/>
</dbReference>
<dbReference type="EMBL" id="JBHSDC010000007">
    <property type="protein sequence ID" value="MFC4231477.1"/>
    <property type="molecule type" value="Genomic_DNA"/>
</dbReference>
<feature type="compositionally biased region" description="Basic and acidic residues" evidence="1">
    <location>
        <begin position="1314"/>
        <end position="1326"/>
    </location>
</feature>
<comment type="caution">
    <text evidence="3">The sequence shown here is derived from an EMBL/GenBank/DDBJ whole genome shotgun (WGS) entry which is preliminary data.</text>
</comment>
<dbReference type="Proteomes" id="UP001595906">
    <property type="component" value="Unassembled WGS sequence"/>
</dbReference>
<dbReference type="Pfam" id="PF01935">
    <property type="entry name" value="DUF87"/>
    <property type="match status" value="1"/>
</dbReference>
<keyword evidence="3" id="KW-0067">ATP-binding</keyword>
<evidence type="ECO:0000256" key="1">
    <source>
        <dbReference type="SAM" id="MobiDB-lite"/>
    </source>
</evidence>
<dbReference type="GO" id="GO:0005524">
    <property type="term" value="F:ATP binding"/>
    <property type="evidence" value="ECO:0007669"/>
    <property type="project" value="UniProtKB-KW"/>
</dbReference>
<evidence type="ECO:0000313" key="4">
    <source>
        <dbReference type="Proteomes" id="UP001595906"/>
    </source>
</evidence>
<dbReference type="InterPro" id="IPR002789">
    <property type="entry name" value="HerA_central"/>
</dbReference>
<dbReference type="PANTHER" id="PTHR30121:SF6">
    <property type="entry name" value="SLR6007 PROTEIN"/>
    <property type="match status" value="1"/>
</dbReference>
<dbReference type="Gene3D" id="3.40.50.300">
    <property type="entry name" value="P-loop containing nucleotide triphosphate hydrolases"/>
    <property type="match status" value="2"/>
</dbReference>